<feature type="domain" description="HTH lacI-type" evidence="4">
    <location>
        <begin position="13"/>
        <end position="67"/>
    </location>
</feature>
<dbReference type="InterPro" id="IPR028082">
    <property type="entry name" value="Peripla_BP_I"/>
</dbReference>
<comment type="caution">
    <text evidence="5">The sequence shown here is derived from an EMBL/GenBank/DDBJ whole genome shotgun (WGS) entry which is preliminary data.</text>
</comment>
<dbReference type="PANTHER" id="PTHR30146:SF2">
    <property type="entry name" value="HTH-TYPE TRANSCRIPTIONAL REGULATOR GNTR"/>
    <property type="match status" value="1"/>
</dbReference>
<dbReference type="Gene3D" id="1.10.260.40">
    <property type="entry name" value="lambda repressor-like DNA-binding domains"/>
    <property type="match status" value="1"/>
</dbReference>
<dbReference type="EMBL" id="JACHHN010000004">
    <property type="protein sequence ID" value="MBB5191363.1"/>
    <property type="molecule type" value="Genomic_DNA"/>
</dbReference>
<gene>
    <name evidence="5" type="ORF">HNQ50_002093</name>
</gene>
<keyword evidence="3" id="KW-0804">Transcription</keyword>
<organism evidence="5 6">
    <name type="scientific">Silvimonas terrae</name>
    <dbReference type="NCBI Taxonomy" id="300266"/>
    <lineage>
        <taxon>Bacteria</taxon>
        <taxon>Pseudomonadati</taxon>
        <taxon>Pseudomonadota</taxon>
        <taxon>Betaproteobacteria</taxon>
        <taxon>Neisseriales</taxon>
        <taxon>Chitinibacteraceae</taxon>
        <taxon>Silvimonas</taxon>
    </lineage>
</organism>
<dbReference type="Proteomes" id="UP000543030">
    <property type="component" value="Unassembled WGS sequence"/>
</dbReference>
<dbReference type="Pfam" id="PF13377">
    <property type="entry name" value="Peripla_BP_3"/>
    <property type="match status" value="1"/>
</dbReference>
<accession>A0A840RGD5</accession>
<dbReference type="CDD" id="cd01392">
    <property type="entry name" value="HTH_LacI"/>
    <property type="match status" value="1"/>
</dbReference>
<dbReference type="InterPro" id="IPR000843">
    <property type="entry name" value="HTH_LacI"/>
</dbReference>
<dbReference type="Pfam" id="PF00356">
    <property type="entry name" value="LacI"/>
    <property type="match status" value="1"/>
</dbReference>
<reference evidence="5 6" key="1">
    <citation type="submission" date="2020-08" db="EMBL/GenBank/DDBJ databases">
        <title>Genomic Encyclopedia of Type Strains, Phase IV (KMG-IV): sequencing the most valuable type-strain genomes for metagenomic binning, comparative biology and taxonomic classification.</title>
        <authorList>
            <person name="Goeker M."/>
        </authorList>
    </citation>
    <scope>NUCLEOTIDE SEQUENCE [LARGE SCALE GENOMIC DNA]</scope>
    <source>
        <strain evidence="5 6">DSM 18233</strain>
    </source>
</reference>
<dbReference type="AlphaFoldDB" id="A0A840RGD5"/>
<keyword evidence="1" id="KW-0805">Transcription regulation</keyword>
<evidence type="ECO:0000259" key="4">
    <source>
        <dbReference type="PROSITE" id="PS50932"/>
    </source>
</evidence>
<evidence type="ECO:0000256" key="2">
    <source>
        <dbReference type="ARBA" id="ARBA00023125"/>
    </source>
</evidence>
<keyword evidence="6" id="KW-1185">Reference proteome</keyword>
<dbReference type="CDD" id="cd01575">
    <property type="entry name" value="PBP1_GntR"/>
    <property type="match status" value="1"/>
</dbReference>
<keyword evidence="2" id="KW-0238">DNA-binding</keyword>
<evidence type="ECO:0000256" key="3">
    <source>
        <dbReference type="ARBA" id="ARBA00023163"/>
    </source>
</evidence>
<dbReference type="SUPFAM" id="SSF47413">
    <property type="entry name" value="lambda repressor-like DNA-binding domains"/>
    <property type="match status" value="1"/>
</dbReference>
<name>A0A840RGD5_9NEIS</name>
<sequence>MPRKANQNASRAATLHDVAGKVGVSAITVSRALNSPDLVSEKLRTQILAAVDELGYVPNRSARTLVSSRSHTVAVLIPSLSNTVFIDTLAGINEVLDAKGYQILIGNTAYDDEKEERLLRAYLSHAPDGVLLTGTRQRPEMRQRLAKLGIPAVHMMELDPSNECLCVGFSQEEAGRQITHHLLAQGYRRIAFFGARLDPRVMQRLDGYRKALHAAGCYSPDLEYLNPRPSRIGMGVEMLEVLRREHPDCDAVFCCNDDLALGVLTGCHRTGINVPEQLAVAGFNDLEGAAWAMPTLTSVRTPRFRVGFEAATLLLSLMEGHAAPAQRQLDLGFELQLRGSS</sequence>
<dbReference type="SMART" id="SM00354">
    <property type="entry name" value="HTH_LACI"/>
    <property type="match status" value="1"/>
</dbReference>
<dbReference type="InterPro" id="IPR010982">
    <property type="entry name" value="Lambda_DNA-bd_dom_sf"/>
</dbReference>
<protein>
    <submittedName>
        <fullName evidence="5">LacI family gluconate utilization system Gnt-I transcriptional repressor</fullName>
    </submittedName>
</protein>
<evidence type="ECO:0000313" key="6">
    <source>
        <dbReference type="Proteomes" id="UP000543030"/>
    </source>
</evidence>
<evidence type="ECO:0000313" key="5">
    <source>
        <dbReference type="EMBL" id="MBB5191363.1"/>
    </source>
</evidence>
<dbReference type="PROSITE" id="PS00356">
    <property type="entry name" value="HTH_LACI_1"/>
    <property type="match status" value="1"/>
</dbReference>
<dbReference type="InterPro" id="IPR046335">
    <property type="entry name" value="LacI/GalR-like_sensor"/>
</dbReference>
<dbReference type="GO" id="GO:0003700">
    <property type="term" value="F:DNA-binding transcription factor activity"/>
    <property type="evidence" value="ECO:0007669"/>
    <property type="project" value="TreeGrafter"/>
</dbReference>
<dbReference type="PANTHER" id="PTHR30146">
    <property type="entry name" value="LACI-RELATED TRANSCRIPTIONAL REPRESSOR"/>
    <property type="match status" value="1"/>
</dbReference>
<proteinExistence type="predicted"/>
<dbReference type="RefSeq" id="WP_184100296.1">
    <property type="nucleotide sequence ID" value="NZ_JACHHN010000004.1"/>
</dbReference>
<dbReference type="Gene3D" id="3.40.50.2300">
    <property type="match status" value="2"/>
</dbReference>
<dbReference type="SUPFAM" id="SSF53822">
    <property type="entry name" value="Periplasmic binding protein-like I"/>
    <property type="match status" value="1"/>
</dbReference>
<evidence type="ECO:0000256" key="1">
    <source>
        <dbReference type="ARBA" id="ARBA00023015"/>
    </source>
</evidence>
<dbReference type="PROSITE" id="PS50932">
    <property type="entry name" value="HTH_LACI_2"/>
    <property type="match status" value="1"/>
</dbReference>
<dbReference type="GO" id="GO:0000976">
    <property type="term" value="F:transcription cis-regulatory region binding"/>
    <property type="evidence" value="ECO:0007669"/>
    <property type="project" value="TreeGrafter"/>
</dbReference>